<dbReference type="eggNOG" id="COG2898">
    <property type="taxonomic scope" value="Bacteria"/>
</dbReference>
<dbReference type="PANTHER" id="PTHR34697:SF2">
    <property type="entry name" value="PHOSPHATIDYLGLYCEROL LYSYLTRANSFERASE"/>
    <property type="match status" value="1"/>
</dbReference>
<keyword evidence="4" id="KW-1133">Transmembrane helix</keyword>
<evidence type="ECO:0000313" key="7">
    <source>
        <dbReference type="EMBL" id="CCB87336.1"/>
    </source>
</evidence>
<dbReference type="STRING" id="765952.PUV_23860"/>
<gene>
    <name evidence="7" type="ordered locus">PUV_23860</name>
</gene>
<evidence type="ECO:0000256" key="4">
    <source>
        <dbReference type="ARBA" id="ARBA00022989"/>
    </source>
</evidence>
<dbReference type="GO" id="GO:0055091">
    <property type="term" value="P:phospholipid homeostasis"/>
    <property type="evidence" value="ECO:0007669"/>
    <property type="project" value="TreeGrafter"/>
</dbReference>
<dbReference type="GO" id="GO:0005886">
    <property type="term" value="C:plasma membrane"/>
    <property type="evidence" value="ECO:0007669"/>
    <property type="project" value="UniProtKB-SubCell"/>
</dbReference>
<dbReference type="GO" id="GO:0016755">
    <property type="term" value="F:aminoacyltransferase activity"/>
    <property type="evidence" value="ECO:0007669"/>
    <property type="project" value="TreeGrafter"/>
</dbReference>
<dbReference type="InterPro" id="IPR051211">
    <property type="entry name" value="PG_lysyltransferase"/>
</dbReference>
<keyword evidence="2" id="KW-1003">Cell membrane</keyword>
<proteinExistence type="predicted"/>
<name>F8L218_PARAV</name>
<dbReference type="RefSeq" id="WP_006342498.1">
    <property type="nucleotide sequence ID" value="NC_015702.1"/>
</dbReference>
<keyword evidence="5" id="KW-0472">Membrane</keyword>
<keyword evidence="8" id="KW-1185">Reference proteome</keyword>
<keyword evidence="3" id="KW-0812">Transmembrane</keyword>
<organism evidence="7 8">
    <name type="scientific">Parachlamydia acanthamoebae (strain UV7)</name>
    <dbReference type="NCBI Taxonomy" id="765952"/>
    <lineage>
        <taxon>Bacteria</taxon>
        <taxon>Pseudomonadati</taxon>
        <taxon>Chlamydiota</taxon>
        <taxon>Chlamydiia</taxon>
        <taxon>Parachlamydiales</taxon>
        <taxon>Parachlamydiaceae</taxon>
        <taxon>Parachlamydia</taxon>
    </lineage>
</organism>
<dbReference type="EMBL" id="FR872580">
    <property type="protein sequence ID" value="CCB87336.1"/>
    <property type="molecule type" value="Genomic_DNA"/>
</dbReference>
<dbReference type="OrthoDB" id="145485at2"/>
<comment type="subcellular location">
    <subcellularLocation>
        <location evidence="1">Cell membrane</location>
        <topology evidence="1">Multi-pass membrane protein</topology>
    </subcellularLocation>
</comment>
<protein>
    <recommendedName>
        <fullName evidence="6">Phosphatidylglycerol lysyltransferase C-terminal domain-containing protein</fullName>
    </recommendedName>
</protein>
<dbReference type="Pfam" id="PF09924">
    <property type="entry name" value="LPG_synthase_C"/>
    <property type="match status" value="1"/>
</dbReference>
<dbReference type="InterPro" id="IPR024320">
    <property type="entry name" value="LPG_synthase_C"/>
</dbReference>
<evidence type="ECO:0000259" key="6">
    <source>
        <dbReference type="Pfam" id="PF09924"/>
    </source>
</evidence>
<sequence length="321" mass="36929">MNEIDEKEKKLFIRYGSAASEAMFDFPCHFFQVPACKGVIAYRIEYGCAVVFGEPICPPEETAKLAEAFHQHCQKSNLNVIYIIVSEKFAKWAKNSYCNILIEACSELIFDPEIDPCKTSNRLRHRVEKASKRGLMIHEYIPFDAKIEEALKQIGIAWQQAIRGPHIYLGHLNFFESYIGKRWFYAKEGDKITAMIMLSRVESSDGWLLKFLITSPEAPQATSEFLMTSVLDVLRKENCRFLSKGTAPANLLGEVSGLGYVSTHLLSGMYKVISKVFKFEKRKEYWLRYDPKIVPSYLLFHRPHIGFNEIRALMKVFKAII</sequence>
<accession>F8L218</accession>
<dbReference type="KEGG" id="puv:PUV_23860"/>
<reference evidence="7 8" key="2">
    <citation type="journal article" date="2011" name="Mol. Biol. Evol.">
        <title>Unity in variety--the pan-genome of the Chlamydiae.</title>
        <authorList>
            <person name="Collingro A."/>
            <person name="Tischler P."/>
            <person name="Weinmaier T."/>
            <person name="Penz T."/>
            <person name="Heinz E."/>
            <person name="Brunham R.C."/>
            <person name="Read T.D."/>
            <person name="Bavoil P.M."/>
            <person name="Sachse K."/>
            <person name="Kahane S."/>
            <person name="Friedman M.G."/>
            <person name="Rattei T."/>
            <person name="Myers G.S."/>
            <person name="Horn M."/>
        </authorList>
    </citation>
    <scope>NUCLEOTIDE SEQUENCE [LARGE SCALE GENOMIC DNA]</scope>
    <source>
        <strain evidence="8">UV7</strain>
    </source>
</reference>
<dbReference type="HOGENOM" id="CLU_865572_0_0_0"/>
<reference key="1">
    <citation type="journal article" date="2011" name="Mol. Biol. Evol.">
        <title>Unity in variety -- the pan-genome of the Chlamydiae.</title>
        <authorList>
            <person name="Collingro A."/>
            <person name="Tischler P."/>
            <person name="Weinmaier T."/>
            <person name="Penz T."/>
            <person name="Heinz E."/>
            <person name="Brunham R.C."/>
            <person name="Read T.D."/>
            <person name="Bavoil P.M."/>
            <person name="Sachse K."/>
            <person name="Kahane S."/>
            <person name="Friedman M.G."/>
            <person name="Rattei T."/>
            <person name="Myers G.S.A."/>
            <person name="Horn M."/>
        </authorList>
    </citation>
    <scope>NUCLEOTIDE SEQUENCE</scope>
    <source>
        <strain>UV7</strain>
    </source>
</reference>
<feature type="domain" description="Phosphatidylglycerol lysyltransferase C-terminal" evidence="6">
    <location>
        <begin position="22"/>
        <end position="299"/>
    </location>
</feature>
<evidence type="ECO:0000256" key="1">
    <source>
        <dbReference type="ARBA" id="ARBA00004651"/>
    </source>
</evidence>
<dbReference type="AlphaFoldDB" id="F8L218"/>
<evidence type="ECO:0000256" key="5">
    <source>
        <dbReference type="ARBA" id="ARBA00023136"/>
    </source>
</evidence>
<evidence type="ECO:0000256" key="2">
    <source>
        <dbReference type="ARBA" id="ARBA00022475"/>
    </source>
</evidence>
<evidence type="ECO:0000256" key="3">
    <source>
        <dbReference type="ARBA" id="ARBA00022692"/>
    </source>
</evidence>
<dbReference type="PANTHER" id="PTHR34697">
    <property type="entry name" value="PHOSPHATIDYLGLYCEROL LYSYLTRANSFERASE"/>
    <property type="match status" value="1"/>
</dbReference>
<evidence type="ECO:0000313" key="8">
    <source>
        <dbReference type="Proteomes" id="UP000000495"/>
    </source>
</evidence>
<dbReference type="Proteomes" id="UP000000495">
    <property type="component" value="Chromosome"/>
</dbReference>